<dbReference type="VEuPathDB" id="VectorBase:AQUA008626"/>
<dbReference type="Proteomes" id="UP000076407">
    <property type="component" value="Unassembled WGS sequence"/>
</dbReference>
<dbReference type="PANTHER" id="PTHR22933">
    <property type="entry name" value="FI18007P1-RELATED"/>
    <property type="match status" value="1"/>
</dbReference>
<feature type="compositionally biased region" description="Low complexity" evidence="1">
    <location>
        <begin position="1291"/>
        <end position="1310"/>
    </location>
</feature>
<keyword evidence="4" id="KW-1185">Reference proteome</keyword>
<organism evidence="3 4">
    <name type="scientific">Anopheles quadriannulatus</name>
    <name type="common">Mosquito</name>
    <dbReference type="NCBI Taxonomy" id="34691"/>
    <lineage>
        <taxon>Eukaryota</taxon>
        <taxon>Metazoa</taxon>
        <taxon>Ecdysozoa</taxon>
        <taxon>Arthropoda</taxon>
        <taxon>Hexapoda</taxon>
        <taxon>Insecta</taxon>
        <taxon>Pterygota</taxon>
        <taxon>Neoptera</taxon>
        <taxon>Endopterygota</taxon>
        <taxon>Diptera</taxon>
        <taxon>Nematocera</taxon>
        <taxon>Culicoidea</taxon>
        <taxon>Culicidae</taxon>
        <taxon>Anophelinae</taxon>
        <taxon>Anopheles</taxon>
    </lineage>
</organism>
<feature type="region of interest" description="Disordered" evidence="1">
    <location>
        <begin position="112"/>
        <end position="138"/>
    </location>
</feature>
<dbReference type="InterPro" id="IPR052976">
    <property type="entry name" value="Scoloptoxin-like"/>
</dbReference>
<dbReference type="STRING" id="34691.A0A182XFL8"/>
<feature type="compositionally biased region" description="Polar residues" evidence="1">
    <location>
        <begin position="333"/>
        <end position="357"/>
    </location>
</feature>
<dbReference type="PROSITE" id="PS50940">
    <property type="entry name" value="CHIT_BIND_II"/>
    <property type="match status" value="2"/>
</dbReference>
<dbReference type="EnsemblMetazoa" id="AQUA008626-RA">
    <property type="protein sequence ID" value="AQUA008626-PA"/>
    <property type="gene ID" value="AQUA008626"/>
</dbReference>
<feature type="region of interest" description="Disordered" evidence="1">
    <location>
        <begin position="1235"/>
        <end position="1274"/>
    </location>
</feature>
<dbReference type="PANTHER" id="PTHR22933:SF18">
    <property type="match status" value="1"/>
</dbReference>
<protein>
    <recommendedName>
        <fullName evidence="2">Chitin-binding type-2 domain-containing protein</fullName>
    </recommendedName>
</protein>
<dbReference type="SMART" id="SM00494">
    <property type="entry name" value="ChtBD2"/>
    <property type="match status" value="2"/>
</dbReference>
<dbReference type="GO" id="GO:0008061">
    <property type="term" value="F:chitin binding"/>
    <property type="evidence" value="ECO:0007669"/>
    <property type="project" value="InterPro"/>
</dbReference>
<evidence type="ECO:0000256" key="1">
    <source>
        <dbReference type="SAM" id="MobiDB-lite"/>
    </source>
</evidence>
<feature type="region of interest" description="Disordered" evidence="1">
    <location>
        <begin position="934"/>
        <end position="963"/>
    </location>
</feature>
<evidence type="ECO:0000313" key="3">
    <source>
        <dbReference type="EnsemblMetazoa" id="AQUA008626-PA"/>
    </source>
</evidence>
<feature type="region of interest" description="Disordered" evidence="1">
    <location>
        <begin position="1287"/>
        <end position="1311"/>
    </location>
</feature>
<evidence type="ECO:0000313" key="4">
    <source>
        <dbReference type="Proteomes" id="UP000076407"/>
    </source>
</evidence>
<feature type="compositionally biased region" description="Low complexity" evidence="1">
    <location>
        <begin position="1327"/>
        <end position="1350"/>
    </location>
</feature>
<accession>A0A182XFL8</accession>
<feature type="compositionally biased region" description="Polar residues" evidence="1">
    <location>
        <begin position="1366"/>
        <end position="1378"/>
    </location>
</feature>
<feature type="region of interest" description="Disordered" evidence="1">
    <location>
        <begin position="309"/>
        <end position="357"/>
    </location>
</feature>
<feature type="region of interest" description="Disordered" evidence="1">
    <location>
        <begin position="637"/>
        <end position="658"/>
    </location>
</feature>
<dbReference type="InterPro" id="IPR036508">
    <property type="entry name" value="Chitin-bd_dom_sf"/>
</dbReference>
<dbReference type="Gene3D" id="2.170.140.10">
    <property type="entry name" value="Chitin binding domain"/>
    <property type="match status" value="2"/>
</dbReference>
<sequence>MCIIGLEGTMIRPGQPSAGPSTHLTADGVGPLSNSSSSSSTATERHRRLIPYMQYYVTSTAGPPPPSGDGGASDTGDYQPSFNPLYNYRPINVPVRQEPAPGADIRAAYYTAQKHAKPQQQPQQQSYRTQEEPYELPRSPVVVHRKPYYGTAPAKLISSTGLKSLPASSSSSSSSSSINPFTYEYNHRHHPQGVKVVSVGGGSAGAPTSYAVLSTGDHTGGDLYERPKYAVIPRERDQYEQVVVPQRFAVLPAKVYGLEEGADDLPAGGKYFLSAGPGERGKPSALYQSVPVAYKKKIINPFLPSNTIPGPFTPMTGGSSGSSSSSSSGGGSVTNTLSTQHQQEGTRGGSQTSYVKSAVTEQPSVAVYSSYDHGAPVQDHRGHGEPVVSSPLTVDPNNHVTDGQSEQHHSHQYYKIGQQLYKVQQEHGVTPTKLQTVPPPPRQDLTETILTQHATPQKPAEVAGKSPPTGQYYLTPNYKVYKVPAKHHHTVLEHPAYQYAHPQPVAVYSSTTPRPVSYSSVSPSTTPAPVHETPSYPVYHPSVKPPRHNRTEYANRQRFYPQSMRHPSQHKPRPIPLAPAPVDHEQALGFPAAPAPGSSLADLLKNLQDNNLLPKTLTPDNIDNSNRTLVKILNNLKANGHPQRPPVVERPEIPSEPTTYERTNYTTVEPESYVDTDKYRAGPPMLINKIVTPGPNTGRPGIDYPALAEIPETSFSCKEQRYKGFFGDPETNCQVWHYCDLNGGKASFLCPNGTIFSQVALTCDWWFNVKCSTTAQLYVLNERLYKYILPFTPKFPEDYSGPLVDKLTVDPNNHVTDGQSEQHHSHQYYKIGQQLYKVQQEHGVTPTKLQTVPPPPRQHLTETILTQHATPQKPAEVAGKSPPTGQYYLTPNYKVYKVPAKHHHTVLEHPAYQYALPQPVAVYSSTTPRPVSYSSVSPSTTPAPVHETPSYPVYHPSVKPPRHNRTEYANRQRFYPQSMRHPSQHKPRPIPLAPAPVDHEQALGFPAAPAPGSSLADLLKNLQDNNLLPKTLTPDNIDNSIRTLVKILNNLKANGHPQRPPVVERPEIPSEPTTYERTNYTTVEPESYVDTDKYRAGPPMLINKIVTPGPNTGRPGIDYPALAEIPETSFSCKEQRYKGFFGDPETNCQVWHYCDLNGGKASFLCPNGTIFSQVALTCDWWFNVKCSTTAQLYVLNERLYKYILPFTPKFPEDYSGPLVDKYLALKFQEMEEKMKQQRAKGAKQGSIEIPNAVPENDEVNGNTLEDNDERYNQNQPYPIRYATTEAVPERATATSVRPSAPSPSSSSSVPITLEDIDAELHRGSNGGAMVESSSPSSGSSTMGPASPMMDVSEEEQQEDERRSPSAYRTSSVPTTTTLIIATEEPPIDPFRSEEMMMMLRPEGRQEDDDEEEDEYANVVVNAEHRSPSPQHSNSLPTAAPILSKIRRIEVKNDGTSGHLIRNPNYDRRRKNLTCLYVIV</sequence>
<feature type="domain" description="Chitin-binding type-2" evidence="2">
    <location>
        <begin position="714"/>
        <end position="773"/>
    </location>
</feature>
<dbReference type="InterPro" id="IPR002557">
    <property type="entry name" value="Chitin-bd_dom"/>
</dbReference>
<feature type="compositionally biased region" description="Low complexity" evidence="1">
    <location>
        <begin position="518"/>
        <end position="527"/>
    </location>
</feature>
<feature type="region of interest" description="Disordered" evidence="1">
    <location>
        <begin position="518"/>
        <end position="548"/>
    </location>
</feature>
<dbReference type="GO" id="GO:0005576">
    <property type="term" value="C:extracellular region"/>
    <property type="evidence" value="ECO:0007669"/>
    <property type="project" value="InterPro"/>
</dbReference>
<feature type="domain" description="Chitin-binding type-2" evidence="2">
    <location>
        <begin position="1129"/>
        <end position="1188"/>
    </location>
</feature>
<feature type="region of interest" description="Disordered" evidence="1">
    <location>
        <begin position="9"/>
        <end position="44"/>
    </location>
</feature>
<proteinExistence type="predicted"/>
<dbReference type="Pfam" id="PF01607">
    <property type="entry name" value="CBM_14"/>
    <property type="match status" value="2"/>
</dbReference>
<reference evidence="3" key="1">
    <citation type="submission" date="2020-05" db="UniProtKB">
        <authorList>
            <consortium name="EnsemblMetazoa"/>
        </authorList>
    </citation>
    <scope>IDENTIFICATION</scope>
    <source>
        <strain evidence="3">SANGQUA</strain>
    </source>
</reference>
<evidence type="ECO:0000259" key="2">
    <source>
        <dbReference type="PROSITE" id="PS50940"/>
    </source>
</evidence>
<feature type="region of interest" description="Disordered" evidence="1">
    <location>
        <begin position="57"/>
        <end position="85"/>
    </location>
</feature>
<dbReference type="SUPFAM" id="SSF57625">
    <property type="entry name" value="Invertebrate chitin-binding proteins"/>
    <property type="match status" value="2"/>
</dbReference>
<feature type="region of interest" description="Disordered" evidence="1">
    <location>
        <begin position="1323"/>
        <end position="1378"/>
    </location>
</feature>
<name>A0A182XFL8_ANOQN</name>